<gene>
    <name evidence="1" type="ORF">MLD38_017884</name>
</gene>
<accession>A0ACB9QRJ0</accession>
<comment type="caution">
    <text evidence="1">The sequence shown here is derived from an EMBL/GenBank/DDBJ whole genome shotgun (WGS) entry which is preliminary data.</text>
</comment>
<sequence length="835" mass="93389">MASKRVASVKSATASKNCMEALASALLEWFLLLILFVYAASSYMITKFASYCGLNTPCLLCSRLDHVFGNRKVGYYWDMICRHHKTEISSLVLCHAHDKLADVHQMCESCLFSFATINKSNAETYRLLVGKLGEDSYSDIYEDTDSVYHELVRSGKRICACCNEPCTSKGYAKKLMLTRSFRSDFIDIDCSVEGHVSSNRDTREITAIEQFHEDSHQKIQQLDQLTRVGYIKLKINSDTESEVLFSEDDAEESLLKTEKPQEKELRIHRVPTDPLIGIADPHSVISSSSSKAQLDGVSAHDDSVSDSFVGQGLEKTKSIDQETKESNVGLSPVPELISFADMDSTTDDAATPHDDGAEEDSRETSKDDNFIPPDAQAASNSESIPVTTKSVEGSQQFSDNISLVPNLWDLGDAYKLAVANRGKQFSGLLVEQWLSKDSSKVSQDLRNLFSQLSISRGLEHSLSDLSPKMSINSDELRTAEASSSGALQSFQKRIALERNESGLSIDGSVVSEIEGETAMDRLKRQIDHDRKALSALYKELEEERNSSAESTNQAMAMINRLQEEKATLQMEALQYLRMMEEQAEYDMEALQKTNDLLSEREKEIQDLETELEYYRNKYPNDTPSGITMEVIQTENGHEIAEIGRGDESMTKADASDAPAETKTGILKNAAVEIEEEKLHILSCLEKLEKKLELSSKCREDLDLVNVDDPKVEASGKNETEEQKCKGDLSGDCVADDYDKAEQINTNSGQCNPCSTEHEEAIDDRSPNQRCNDNGHIPSLKKEYWQLLERMEALESDHRFLEHTINCLQVGEEGLQFVQDIASRLRELRTADAKDN</sequence>
<organism evidence="1 2">
    <name type="scientific">Melastoma candidum</name>
    <dbReference type="NCBI Taxonomy" id="119954"/>
    <lineage>
        <taxon>Eukaryota</taxon>
        <taxon>Viridiplantae</taxon>
        <taxon>Streptophyta</taxon>
        <taxon>Embryophyta</taxon>
        <taxon>Tracheophyta</taxon>
        <taxon>Spermatophyta</taxon>
        <taxon>Magnoliopsida</taxon>
        <taxon>eudicotyledons</taxon>
        <taxon>Gunneridae</taxon>
        <taxon>Pentapetalae</taxon>
        <taxon>rosids</taxon>
        <taxon>malvids</taxon>
        <taxon>Myrtales</taxon>
        <taxon>Melastomataceae</taxon>
        <taxon>Melastomatoideae</taxon>
        <taxon>Melastomateae</taxon>
        <taxon>Melastoma</taxon>
    </lineage>
</organism>
<keyword evidence="2" id="KW-1185">Reference proteome</keyword>
<evidence type="ECO:0000313" key="2">
    <source>
        <dbReference type="Proteomes" id="UP001057402"/>
    </source>
</evidence>
<name>A0ACB9QRJ0_9MYRT</name>
<protein>
    <submittedName>
        <fullName evidence="1">Uncharacterized protein</fullName>
    </submittedName>
</protein>
<proteinExistence type="predicted"/>
<dbReference type="Proteomes" id="UP001057402">
    <property type="component" value="Chromosome 5"/>
</dbReference>
<evidence type="ECO:0000313" key="1">
    <source>
        <dbReference type="EMBL" id="KAI4369447.1"/>
    </source>
</evidence>
<reference evidence="2" key="1">
    <citation type="journal article" date="2023" name="Front. Plant Sci.">
        <title>Chromosomal-level genome assembly of Melastoma candidum provides insights into trichome evolution.</title>
        <authorList>
            <person name="Zhong Y."/>
            <person name="Wu W."/>
            <person name="Sun C."/>
            <person name="Zou P."/>
            <person name="Liu Y."/>
            <person name="Dai S."/>
            <person name="Zhou R."/>
        </authorList>
    </citation>
    <scope>NUCLEOTIDE SEQUENCE [LARGE SCALE GENOMIC DNA]</scope>
</reference>
<dbReference type="EMBL" id="CM042884">
    <property type="protein sequence ID" value="KAI4369447.1"/>
    <property type="molecule type" value="Genomic_DNA"/>
</dbReference>